<sequence>MHFCRLFHGGVPFLEHIDEVIEHIRTNFAFVSGGCEFLSEFKSTKFNPTALCTSAEKAKGMSQPFLNVLGNDWATCCGGSRMTFITLLARARMKDVQNLMFLDRLKK</sequence>
<protein>
    <submittedName>
        <fullName evidence="1">Uncharacterized protein</fullName>
    </submittedName>
</protein>
<evidence type="ECO:0000313" key="2">
    <source>
        <dbReference type="Proteomes" id="UP000316621"/>
    </source>
</evidence>
<dbReference type="Gramene" id="RZC70680">
    <property type="protein sequence ID" value="RZC70680"/>
    <property type="gene ID" value="C5167_033817"/>
</dbReference>
<accession>A0A4Y7KEA8</accession>
<name>A0A4Y7KEA8_PAPSO</name>
<gene>
    <name evidence="1" type="ORF">C5167_033817</name>
</gene>
<dbReference type="EMBL" id="CM010721">
    <property type="protein sequence ID" value="RZC70680.1"/>
    <property type="molecule type" value="Genomic_DNA"/>
</dbReference>
<organism evidence="1 2">
    <name type="scientific">Papaver somniferum</name>
    <name type="common">Opium poppy</name>
    <dbReference type="NCBI Taxonomy" id="3469"/>
    <lineage>
        <taxon>Eukaryota</taxon>
        <taxon>Viridiplantae</taxon>
        <taxon>Streptophyta</taxon>
        <taxon>Embryophyta</taxon>
        <taxon>Tracheophyta</taxon>
        <taxon>Spermatophyta</taxon>
        <taxon>Magnoliopsida</taxon>
        <taxon>Ranunculales</taxon>
        <taxon>Papaveraceae</taxon>
        <taxon>Papaveroideae</taxon>
        <taxon>Papaver</taxon>
    </lineage>
</organism>
<evidence type="ECO:0000313" key="1">
    <source>
        <dbReference type="EMBL" id="RZC70680.1"/>
    </source>
</evidence>
<dbReference type="Proteomes" id="UP000316621">
    <property type="component" value="Chromosome 7"/>
</dbReference>
<proteinExistence type="predicted"/>
<keyword evidence="2" id="KW-1185">Reference proteome</keyword>
<dbReference type="AlphaFoldDB" id="A0A4Y7KEA8"/>
<reference evidence="1 2" key="1">
    <citation type="journal article" date="2018" name="Science">
        <title>The opium poppy genome and morphinan production.</title>
        <authorList>
            <person name="Guo L."/>
            <person name="Winzer T."/>
            <person name="Yang X."/>
            <person name="Li Y."/>
            <person name="Ning Z."/>
            <person name="He Z."/>
            <person name="Teodor R."/>
            <person name="Lu Y."/>
            <person name="Bowser T.A."/>
            <person name="Graham I.A."/>
            <person name="Ye K."/>
        </authorList>
    </citation>
    <scope>NUCLEOTIDE SEQUENCE [LARGE SCALE GENOMIC DNA]</scope>
    <source>
        <strain evidence="2">cv. HN1</strain>
        <tissue evidence="1">Leaves</tissue>
    </source>
</reference>